<accession>A0A0D0WT82</accession>
<proteinExistence type="predicted"/>
<comment type="caution">
    <text evidence="2">The sequence shown here is derived from an EMBL/GenBank/DDBJ whole genome shotgun (WGS) entry which is preliminary data.</text>
</comment>
<evidence type="ECO:0000313" key="3">
    <source>
        <dbReference type="Proteomes" id="UP000032254"/>
    </source>
</evidence>
<dbReference type="GeneID" id="301308436"/>
<sequence length="281" mass="31275">MSVNPHQWRRVRTSVPVVLGRLLDLVDDAPPDRPATAHWTVADTMAHLCGVAAMGLALVRGGPPDLPVPDLLELRRRTTVDTISVMNAEVLRHFTERRLPVLADRLRADVEEVLRAVDEAGPEHEVSWLGGARLPVTGLLAHLLNELNLHAWDIARAVGRRWVVDPADAALFVDLFMVGMTRRGYGRLLDRDGPAHPGTISVNFRHRFGPEVTMALADGRVTVAPTESRPDVRLSFDPAVFTLMLFGRVSRPRAVLARKLWVGGRRPWLLPVFLRTMRLPS</sequence>
<dbReference type="AlphaFoldDB" id="A0A0D0WT82"/>
<evidence type="ECO:0000313" key="2">
    <source>
        <dbReference type="EMBL" id="KIR61884.1"/>
    </source>
</evidence>
<dbReference type="InterPro" id="IPR017517">
    <property type="entry name" value="Maleyloyr_isom"/>
</dbReference>
<dbReference type="PATRIC" id="fig|47853.6.peg.6504"/>
<keyword evidence="3" id="KW-1185">Reference proteome</keyword>
<dbReference type="GO" id="GO:0046872">
    <property type="term" value="F:metal ion binding"/>
    <property type="evidence" value="ECO:0007669"/>
    <property type="project" value="InterPro"/>
</dbReference>
<dbReference type="Pfam" id="PF11716">
    <property type="entry name" value="MDMPI_N"/>
    <property type="match status" value="1"/>
</dbReference>
<gene>
    <name evidence="2" type="ORF">TK50_31025</name>
</gene>
<dbReference type="NCBIfam" id="TIGR03083">
    <property type="entry name" value="maleylpyruvate isomerase family mycothiol-dependent enzyme"/>
    <property type="match status" value="1"/>
</dbReference>
<dbReference type="SUPFAM" id="SSF109854">
    <property type="entry name" value="DinB/YfiT-like putative metalloenzymes"/>
    <property type="match status" value="1"/>
</dbReference>
<reference evidence="2 3" key="1">
    <citation type="submission" date="2015-01" db="EMBL/GenBank/DDBJ databases">
        <title>Sequencing and annotation of Micromonospora carbonacea strain JXNU-1 genome.</title>
        <authorList>
            <person name="Long Z."/>
            <person name="Huang Y."/>
            <person name="Jiang Y."/>
        </authorList>
    </citation>
    <scope>NUCLEOTIDE SEQUENCE [LARGE SCALE GENOMIC DNA]</scope>
    <source>
        <strain evidence="2 3">JXNU-1</strain>
    </source>
</reference>
<dbReference type="OrthoDB" id="3669840at2"/>
<dbReference type="EMBL" id="JXSX01000003">
    <property type="protein sequence ID" value="KIR61884.1"/>
    <property type="molecule type" value="Genomic_DNA"/>
</dbReference>
<feature type="domain" description="Mycothiol-dependent maleylpyruvate isomerase metal-binding" evidence="1">
    <location>
        <begin position="19"/>
        <end position="155"/>
    </location>
</feature>
<name>A0A0D0WT82_9ACTN</name>
<protein>
    <recommendedName>
        <fullName evidence="1">Mycothiol-dependent maleylpyruvate isomerase metal-binding domain-containing protein</fullName>
    </recommendedName>
</protein>
<evidence type="ECO:0000259" key="1">
    <source>
        <dbReference type="Pfam" id="PF11716"/>
    </source>
</evidence>
<organism evidence="2 3">
    <name type="scientific">Micromonospora haikouensis</name>
    <dbReference type="NCBI Taxonomy" id="686309"/>
    <lineage>
        <taxon>Bacteria</taxon>
        <taxon>Bacillati</taxon>
        <taxon>Actinomycetota</taxon>
        <taxon>Actinomycetes</taxon>
        <taxon>Micromonosporales</taxon>
        <taxon>Micromonosporaceae</taxon>
        <taxon>Micromonospora</taxon>
    </lineage>
</organism>
<dbReference type="InterPro" id="IPR034660">
    <property type="entry name" value="DinB/YfiT-like"/>
</dbReference>
<dbReference type="Proteomes" id="UP000032254">
    <property type="component" value="Unassembled WGS sequence"/>
</dbReference>
<dbReference type="InterPro" id="IPR024344">
    <property type="entry name" value="MDMPI_metal-binding"/>
</dbReference>
<dbReference type="Gene3D" id="1.20.120.450">
    <property type="entry name" value="dinb family like domain"/>
    <property type="match status" value="1"/>
</dbReference>
<dbReference type="SUPFAM" id="SSF55718">
    <property type="entry name" value="SCP-like"/>
    <property type="match status" value="1"/>
</dbReference>
<dbReference type="RefSeq" id="WP_043969061.1">
    <property type="nucleotide sequence ID" value="NZ_JBEZEP010000014.1"/>
</dbReference>
<dbReference type="InterPro" id="IPR036527">
    <property type="entry name" value="SCP2_sterol-bd_dom_sf"/>
</dbReference>